<evidence type="ECO:0000313" key="1">
    <source>
        <dbReference type="EMBL" id="ATB44479.1"/>
    </source>
</evidence>
<keyword evidence="2" id="KW-1185">Reference proteome</keyword>
<dbReference type="AlphaFoldDB" id="A0A250JKR9"/>
<dbReference type="RefSeq" id="WP_095956578.1">
    <property type="nucleotide sequence ID" value="NZ_CP022203.1"/>
</dbReference>
<gene>
    <name evidence="1" type="ORF">MYMAC_000050</name>
</gene>
<dbReference type="Proteomes" id="UP000217343">
    <property type="component" value="Chromosome"/>
</dbReference>
<sequence>MATWSQTAFDRGLASLRAFANAEPELSASARADFPATWDEQRFPWMNAGLMAWTLHGREDAEGHTAADRQRLKEGKHLSRAERGLLAALAASWCSVFEVEEVRLGQGLRLRDLVLDEVLEVRERSLTTQVTRHDLVAGWVMPAEDHLELLGAIMAVPRSLRQHVVIAARQAFAALQPPAEDVAGRRRQARRLAPLLFTRVLELFTADQPLLNADGEPLRLCTARFHVRHPAKVEARLRQHERFLREGEGRYIWEGPAPVSPVSDPVVWGILTVEGKSLTLDTHSARRLEKGKAMLAELLGAEAEHEEDTLGPVQSVQGAPGPSLPADAPRELTDAVAVLLAQRARAELVRGVPAWGGKSASDLVRTTEGRAQVLEWLKDWESQASHFSSAADPLWDDLYAELGLSRDERIPLTQVYTAKEPPRLEPVRAELTTTALPKLPGFPEAPFLEPLPPPRAFQEAARRKPRRKAPAPELEPGSLYAFKLGPIDVGVDGRTNVYVAMTSEGEALPPVTGRRDAEGLEALAKGHAGRKRYCESRLARAGAARGFAARPMPDSVNQFRAAMALQMHWASAEPGAMVMPEVTEALLDALAALIRAEPWEEWTNDEVFTVHLEGAVRGTRELSVMGEGGSEFGFALFDRAGSVDRMSRSGLPGGNVDVLIPDSLGVTLDDEPEWVAKVVKDVTGLPFVPDVLRVQRNTPRQGNTEELVLAAAVARALALARPEEPEVDVTLKVGDLQVRVRLEVPLPLLTGRYVGKLDLLSLTRKWTQAKRAPRRKLPEGKVSAALLKFAEPILDGVDESDDPQAELFTCLALALSAWNAVVQDTWEPGKGWVERARATVKRMPRDVRELMLRDFDVLVERKRRQFADDPRLLDALDVVRRPGDLGIRLVGVVTPGAWPEFLGV</sequence>
<dbReference type="EMBL" id="CP022203">
    <property type="protein sequence ID" value="ATB44479.1"/>
    <property type="molecule type" value="Genomic_DNA"/>
</dbReference>
<accession>A0A250JKR9</accession>
<proteinExistence type="predicted"/>
<reference evidence="1 2" key="1">
    <citation type="submission" date="2017-06" db="EMBL/GenBank/DDBJ databases">
        <title>Sequencing and comparative analysis of myxobacterial genomes.</title>
        <authorList>
            <person name="Rupp O."/>
            <person name="Goesmann A."/>
            <person name="Sogaard-Andersen L."/>
        </authorList>
    </citation>
    <scope>NUCLEOTIDE SEQUENCE [LARGE SCALE GENOMIC DNA]</scope>
    <source>
        <strain evidence="1 2">DSM 14697</strain>
    </source>
</reference>
<name>A0A250JKR9_9BACT</name>
<dbReference type="KEGG" id="mmas:MYMAC_000050"/>
<organism evidence="1 2">
    <name type="scientific">Corallococcus macrosporus DSM 14697</name>
    <dbReference type="NCBI Taxonomy" id="1189310"/>
    <lineage>
        <taxon>Bacteria</taxon>
        <taxon>Pseudomonadati</taxon>
        <taxon>Myxococcota</taxon>
        <taxon>Myxococcia</taxon>
        <taxon>Myxococcales</taxon>
        <taxon>Cystobacterineae</taxon>
        <taxon>Myxococcaceae</taxon>
        <taxon>Corallococcus</taxon>
    </lineage>
</organism>
<evidence type="ECO:0000313" key="2">
    <source>
        <dbReference type="Proteomes" id="UP000217343"/>
    </source>
</evidence>
<protein>
    <submittedName>
        <fullName evidence="1">Uncharacterized protein</fullName>
    </submittedName>
</protein>
<dbReference type="OrthoDB" id="6402388at2"/>